<dbReference type="CDD" id="cd05246">
    <property type="entry name" value="dTDP_GD_SDR_e"/>
    <property type="match status" value="1"/>
</dbReference>
<evidence type="ECO:0000313" key="5">
    <source>
        <dbReference type="EMBL" id="KAJ5178897.1"/>
    </source>
</evidence>
<dbReference type="SUPFAM" id="SSF51735">
    <property type="entry name" value="NAD(P)-binding Rossmann-fold domains"/>
    <property type="match status" value="1"/>
</dbReference>
<name>A0A9W9LW17_9EURO</name>
<keyword evidence="2" id="KW-0520">NAD</keyword>
<proteinExistence type="predicted"/>
<sequence length="359" mass="40176">MPSVTGPGAIQLTGVGQHEPLQNVSNILITGGAGFIGSWLTRHLVAQYSHAYTVICLDRLDTVASLNNIKSLFSAPNFRFVPGNINDTRKVQSILDTYKIDCVIHFAASSHVQKSFVDPFIFTYDNVVGTHSLLEAMRRHQRITRFIHVSTDEVYGETNDHKVDEHGHFGPTNPYSASKAAAEMYVMAYRQSFGLPAIVVRSNNVYGPCQYPEKIIPTFTSLLIAGEKLTIQGDGLHTRCYLHGSDAADAFDTILHKGQIGETYNIESDYEVSNREVAARMLGLFGHDAVHDFDDYVQWIANRPFNDSCYRVDGSKLKQLGWRQRVDFPSGLAQTVEWYKGNVDTWWKKPAGHATTFQI</sequence>
<dbReference type="GO" id="GO:0008460">
    <property type="term" value="F:dTDP-glucose 4,6-dehydratase activity"/>
    <property type="evidence" value="ECO:0007669"/>
    <property type="project" value="InterPro"/>
</dbReference>
<protein>
    <submittedName>
        <fullName evidence="5">dTDP-D-glucose 4-6-dehydratase</fullName>
    </submittedName>
</protein>
<dbReference type="AlphaFoldDB" id="A0A9W9LW17"/>
<comment type="caution">
    <text evidence="5">The sequence shown here is derived from an EMBL/GenBank/DDBJ whole genome shotgun (WGS) entry which is preliminary data.</text>
</comment>
<feature type="domain" description="NAD(P)-binding" evidence="4">
    <location>
        <begin position="28"/>
        <end position="334"/>
    </location>
</feature>
<gene>
    <name evidence="5" type="ORF">N7492_002107</name>
</gene>
<dbReference type="PANTHER" id="PTHR43000">
    <property type="entry name" value="DTDP-D-GLUCOSE 4,6-DEHYDRATASE-RELATED"/>
    <property type="match status" value="1"/>
</dbReference>
<comment type="cofactor">
    <cofactor evidence="1">
        <name>NAD(+)</name>
        <dbReference type="ChEBI" id="CHEBI:57540"/>
    </cofactor>
</comment>
<dbReference type="Gene3D" id="3.40.50.720">
    <property type="entry name" value="NAD(P)-binding Rossmann-like Domain"/>
    <property type="match status" value="1"/>
</dbReference>
<dbReference type="Gene3D" id="3.90.25.10">
    <property type="entry name" value="UDP-galactose 4-epimerase, domain 1"/>
    <property type="match status" value="1"/>
</dbReference>
<reference evidence="5" key="2">
    <citation type="journal article" date="2023" name="IMA Fungus">
        <title>Comparative genomic study of the Penicillium genus elucidates a diverse pangenome and 15 lateral gene transfer events.</title>
        <authorList>
            <person name="Petersen C."/>
            <person name="Sorensen T."/>
            <person name="Nielsen M.R."/>
            <person name="Sondergaard T.E."/>
            <person name="Sorensen J.L."/>
            <person name="Fitzpatrick D.A."/>
            <person name="Frisvad J.C."/>
            <person name="Nielsen K.L."/>
        </authorList>
    </citation>
    <scope>NUCLEOTIDE SEQUENCE</scope>
    <source>
        <strain evidence="5">IBT 21917</strain>
    </source>
</reference>
<dbReference type="EMBL" id="JAPQKO010000002">
    <property type="protein sequence ID" value="KAJ5178897.1"/>
    <property type="molecule type" value="Genomic_DNA"/>
</dbReference>
<organism evidence="5 6">
    <name type="scientific">Penicillium capsulatum</name>
    <dbReference type="NCBI Taxonomy" id="69766"/>
    <lineage>
        <taxon>Eukaryota</taxon>
        <taxon>Fungi</taxon>
        <taxon>Dikarya</taxon>
        <taxon>Ascomycota</taxon>
        <taxon>Pezizomycotina</taxon>
        <taxon>Eurotiomycetes</taxon>
        <taxon>Eurotiomycetidae</taxon>
        <taxon>Eurotiales</taxon>
        <taxon>Aspergillaceae</taxon>
        <taxon>Penicillium</taxon>
    </lineage>
</organism>
<keyword evidence="6" id="KW-1185">Reference proteome</keyword>
<dbReference type="InterPro" id="IPR036291">
    <property type="entry name" value="NAD(P)-bd_dom_sf"/>
</dbReference>
<evidence type="ECO:0000313" key="6">
    <source>
        <dbReference type="Proteomes" id="UP001146351"/>
    </source>
</evidence>
<dbReference type="FunFam" id="3.40.50.720:FF:000304">
    <property type="entry name" value="UDP-glucose 4,6-dehydratase"/>
    <property type="match status" value="1"/>
</dbReference>
<reference evidence="5" key="1">
    <citation type="submission" date="2022-11" db="EMBL/GenBank/DDBJ databases">
        <authorList>
            <person name="Petersen C."/>
        </authorList>
    </citation>
    <scope>NUCLEOTIDE SEQUENCE</scope>
    <source>
        <strain evidence="5">IBT 21917</strain>
    </source>
</reference>
<evidence type="ECO:0000256" key="1">
    <source>
        <dbReference type="ARBA" id="ARBA00001911"/>
    </source>
</evidence>
<dbReference type="GO" id="GO:0009225">
    <property type="term" value="P:nucleotide-sugar metabolic process"/>
    <property type="evidence" value="ECO:0007669"/>
    <property type="project" value="InterPro"/>
</dbReference>
<dbReference type="InterPro" id="IPR016040">
    <property type="entry name" value="NAD(P)-bd_dom"/>
</dbReference>
<dbReference type="Pfam" id="PF16363">
    <property type="entry name" value="GDP_Man_Dehyd"/>
    <property type="match status" value="1"/>
</dbReference>
<keyword evidence="3" id="KW-0456">Lyase</keyword>
<evidence type="ECO:0000256" key="2">
    <source>
        <dbReference type="ARBA" id="ARBA00023027"/>
    </source>
</evidence>
<dbReference type="InterPro" id="IPR005888">
    <property type="entry name" value="dTDP_Gluc_deHydtase"/>
</dbReference>
<evidence type="ECO:0000259" key="4">
    <source>
        <dbReference type="Pfam" id="PF16363"/>
    </source>
</evidence>
<dbReference type="Proteomes" id="UP001146351">
    <property type="component" value="Unassembled WGS sequence"/>
</dbReference>
<dbReference type="OrthoDB" id="331544at2759"/>
<evidence type="ECO:0000256" key="3">
    <source>
        <dbReference type="ARBA" id="ARBA00023239"/>
    </source>
</evidence>
<accession>A0A9W9LW17</accession>